<protein>
    <recommendedName>
        <fullName evidence="5">biotin--[biotin carboxyl-carrier protein] ligase</fullName>
        <ecNumber evidence="5">6.3.4.15</ecNumber>
    </recommendedName>
</protein>
<name>A0A518RLS5_9SPHN</name>
<feature type="domain" description="BPL/LPL catalytic" evidence="7">
    <location>
        <begin position="1"/>
        <end position="167"/>
    </location>
</feature>
<keyword evidence="2" id="KW-0547">Nucleotide-binding</keyword>
<dbReference type="EC" id="6.3.4.15" evidence="5"/>
<dbReference type="PROSITE" id="PS51733">
    <property type="entry name" value="BPL_LPL_CATALYTIC"/>
    <property type="match status" value="1"/>
</dbReference>
<dbReference type="CDD" id="cd16442">
    <property type="entry name" value="BPL"/>
    <property type="match status" value="1"/>
</dbReference>
<proteinExistence type="predicted"/>
<dbReference type="OrthoDB" id="9807064at2"/>
<reference evidence="8 9" key="1">
    <citation type="submission" date="2019-07" db="EMBL/GenBank/DDBJ databases">
        <title>Sphingomonas alkalisoli sp. nov., isolated from rhizosphere soil of Suaedae salsa.</title>
        <authorList>
            <person name="Zhang H."/>
            <person name="Xu L."/>
            <person name="Zhang J.-X."/>
            <person name="Sun J.-Q."/>
        </authorList>
    </citation>
    <scope>NUCLEOTIDE SEQUENCE [LARGE SCALE GENOMIC DNA]</scope>
    <source>
        <strain evidence="8 9">XS-10</strain>
    </source>
</reference>
<dbReference type="PANTHER" id="PTHR12835">
    <property type="entry name" value="BIOTIN PROTEIN LIGASE"/>
    <property type="match status" value="1"/>
</dbReference>
<evidence type="ECO:0000256" key="5">
    <source>
        <dbReference type="ARBA" id="ARBA00024227"/>
    </source>
</evidence>
<keyword evidence="4" id="KW-0092">Biotin</keyword>
<organism evidence="8 9">
    <name type="scientific">Sphingomonas suaedae</name>
    <dbReference type="NCBI Taxonomy" id="2599297"/>
    <lineage>
        <taxon>Bacteria</taxon>
        <taxon>Pseudomonadati</taxon>
        <taxon>Pseudomonadota</taxon>
        <taxon>Alphaproteobacteria</taxon>
        <taxon>Sphingomonadales</taxon>
        <taxon>Sphingomonadaceae</taxon>
        <taxon>Sphingomonas</taxon>
    </lineage>
</organism>
<keyword evidence="3" id="KW-0067">ATP-binding</keyword>
<dbReference type="EMBL" id="CP042239">
    <property type="protein sequence ID" value="QDX28396.1"/>
    <property type="molecule type" value="Genomic_DNA"/>
</dbReference>
<dbReference type="GO" id="GO:0004077">
    <property type="term" value="F:biotin--[biotin carboxyl-carrier protein] ligase activity"/>
    <property type="evidence" value="ECO:0007669"/>
    <property type="project" value="UniProtKB-EC"/>
</dbReference>
<evidence type="ECO:0000256" key="4">
    <source>
        <dbReference type="ARBA" id="ARBA00023267"/>
    </source>
</evidence>
<dbReference type="InterPro" id="IPR004408">
    <property type="entry name" value="Biotin_CoA_COase_ligase"/>
</dbReference>
<accession>A0A518RLS5</accession>
<dbReference type="InterPro" id="IPR004143">
    <property type="entry name" value="BPL_LPL_catalytic"/>
</dbReference>
<dbReference type="InterPro" id="IPR008988">
    <property type="entry name" value="Transcriptional_repressor_C"/>
</dbReference>
<dbReference type="Pfam" id="PF03099">
    <property type="entry name" value="BPL_LplA_LipB"/>
    <property type="match status" value="1"/>
</dbReference>
<dbReference type="Pfam" id="PF02237">
    <property type="entry name" value="BPL_C"/>
    <property type="match status" value="1"/>
</dbReference>
<dbReference type="AlphaFoldDB" id="A0A518RLS5"/>
<evidence type="ECO:0000256" key="6">
    <source>
        <dbReference type="ARBA" id="ARBA00047846"/>
    </source>
</evidence>
<dbReference type="InterPro" id="IPR045864">
    <property type="entry name" value="aa-tRNA-synth_II/BPL/LPL"/>
</dbReference>
<sequence length="232" mass="24712">MIRTIPETGSTNADMLALAVAGAPEGSWLRAERQTAGKGRQGRAWDSPAGNFYGSTLVCLRPTDPPAPTLALMTVVALEEAVRVFLPRGVTIKWPNDLLIDGAKLSGVLLERAGDAVVVGIGVNLTHHPELPDRPATSLAAQGIAVNVATFADVLAESFARWLSRWRGEGLEPVRQRWLDRAHPSGTALTARLPDGTRHEGLFDGLTGDGALILRLADGSRHVIHAGDVFLI</sequence>
<keyword evidence="1 8" id="KW-0436">Ligase</keyword>
<keyword evidence="9" id="KW-1185">Reference proteome</keyword>
<dbReference type="Proteomes" id="UP000318055">
    <property type="component" value="Chromosome"/>
</dbReference>
<evidence type="ECO:0000313" key="8">
    <source>
        <dbReference type="EMBL" id="QDX28396.1"/>
    </source>
</evidence>
<dbReference type="SUPFAM" id="SSF50037">
    <property type="entry name" value="C-terminal domain of transcriptional repressors"/>
    <property type="match status" value="1"/>
</dbReference>
<gene>
    <name evidence="8" type="ORF">FPZ54_19570</name>
</gene>
<dbReference type="SUPFAM" id="SSF55681">
    <property type="entry name" value="Class II aaRS and biotin synthetases"/>
    <property type="match status" value="1"/>
</dbReference>
<dbReference type="Gene3D" id="2.30.30.100">
    <property type="match status" value="1"/>
</dbReference>
<evidence type="ECO:0000313" key="9">
    <source>
        <dbReference type="Proteomes" id="UP000318055"/>
    </source>
</evidence>
<dbReference type="NCBIfam" id="TIGR00121">
    <property type="entry name" value="birA_ligase"/>
    <property type="match status" value="1"/>
</dbReference>
<dbReference type="GO" id="GO:0005737">
    <property type="term" value="C:cytoplasm"/>
    <property type="evidence" value="ECO:0007669"/>
    <property type="project" value="TreeGrafter"/>
</dbReference>
<evidence type="ECO:0000256" key="1">
    <source>
        <dbReference type="ARBA" id="ARBA00022598"/>
    </source>
</evidence>
<evidence type="ECO:0000256" key="2">
    <source>
        <dbReference type="ARBA" id="ARBA00022741"/>
    </source>
</evidence>
<dbReference type="KEGG" id="ssua:FPZ54_19570"/>
<dbReference type="GO" id="GO:0005524">
    <property type="term" value="F:ATP binding"/>
    <property type="evidence" value="ECO:0007669"/>
    <property type="project" value="UniProtKB-KW"/>
</dbReference>
<evidence type="ECO:0000259" key="7">
    <source>
        <dbReference type="PROSITE" id="PS51733"/>
    </source>
</evidence>
<evidence type="ECO:0000256" key="3">
    <source>
        <dbReference type="ARBA" id="ARBA00022840"/>
    </source>
</evidence>
<dbReference type="InterPro" id="IPR003142">
    <property type="entry name" value="BPL_C"/>
</dbReference>
<comment type="catalytic activity">
    <reaction evidence="6">
        <text>biotin + L-lysyl-[protein] + ATP = N(6)-biotinyl-L-lysyl-[protein] + AMP + diphosphate + H(+)</text>
        <dbReference type="Rhea" id="RHEA:11756"/>
        <dbReference type="Rhea" id="RHEA-COMP:9752"/>
        <dbReference type="Rhea" id="RHEA-COMP:10505"/>
        <dbReference type="ChEBI" id="CHEBI:15378"/>
        <dbReference type="ChEBI" id="CHEBI:29969"/>
        <dbReference type="ChEBI" id="CHEBI:30616"/>
        <dbReference type="ChEBI" id="CHEBI:33019"/>
        <dbReference type="ChEBI" id="CHEBI:57586"/>
        <dbReference type="ChEBI" id="CHEBI:83144"/>
        <dbReference type="ChEBI" id="CHEBI:456215"/>
        <dbReference type="EC" id="6.3.4.15"/>
    </reaction>
</comment>
<dbReference type="PANTHER" id="PTHR12835:SF5">
    <property type="entry name" value="BIOTIN--PROTEIN LIGASE"/>
    <property type="match status" value="1"/>
</dbReference>
<dbReference type="Gene3D" id="3.30.930.10">
    <property type="entry name" value="Bira Bifunctional Protein, Domain 2"/>
    <property type="match status" value="1"/>
</dbReference>